<evidence type="ECO:0000313" key="2">
    <source>
        <dbReference type="EMBL" id="ORY63072.1"/>
    </source>
</evidence>
<proteinExistence type="predicted"/>
<sequence>MDSCITTCRLLKSSRAFHLSLTTGAGRGKSLVHEWLIDHVVFCSIASLPKNITGNTTVTASESPEMGNTDMDNATLAGVVSAIITFLALVVSSVQLLYQYYTNVNLSALGSRNCNDMVMGPWAELTDKKWRWLEFRYEVIFKSPIIFVSWPSNNKGPVNKAPIYSMRGTPQSFKDTRIWQPDVEQLAQQKEILQAGLPSYTLEGQSDNVKEDSLKVEKSEEEEVERTRRSLLRLGLNREASWATMLRELQVMERDSTKWQEELGGGRESIQLFERRTLAVAIQPRAYSWDMVPNFKNPLAQTVLTHLVEIAAMLGIYWTVWDSAGDRYRAEGNGFILFGSYRPEQGLVFQFLRAGRSSFKGNRIMPADEVKKFCFGFAPTLFCYQHDQTHRAKHLVNDDLGTIPELKLGSKQDIAETLSEIGCPKSTADRSLGERKTSHIFPMAFEILGMLGMTLRWRNSAFRVLPNPTIFCWDRRGFKTRLLLDGFRKYFKDHINKAQTQEITPVQPNLATPAAQPGHPAQRRAYITANDVEVTCRASRQTIRSVAIESRGL</sequence>
<comment type="caution">
    <text evidence="2">The sequence shown here is derived from an EMBL/GenBank/DDBJ whole genome shotgun (WGS) entry which is preliminary data.</text>
</comment>
<dbReference type="GeneID" id="63780155"/>
<reference evidence="2 3" key="1">
    <citation type="submission" date="2016-07" db="EMBL/GenBank/DDBJ databases">
        <title>Pervasive Adenine N6-methylation of Active Genes in Fungi.</title>
        <authorList>
            <consortium name="DOE Joint Genome Institute"/>
            <person name="Mondo S.J."/>
            <person name="Dannebaum R.O."/>
            <person name="Kuo R.C."/>
            <person name="Labutti K."/>
            <person name="Haridas S."/>
            <person name="Kuo A."/>
            <person name="Salamov A."/>
            <person name="Ahrendt S.R."/>
            <person name="Lipzen A."/>
            <person name="Sullivan W."/>
            <person name="Andreopoulos W.B."/>
            <person name="Clum A."/>
            <person name="Lindquist E."/>
            <person name="Daum C."/>
            <person name="Ramamoorthy G.K."/>
            <person name="Gryganskyi A."/>
            <person name="Culley D."/>
            <person name="Magnuson J.K."/>
            <person name="James T.Y."/>
            <person name="O'Malley M.A."/>
            <person name="Stajich J.E."/>
            <person name="Spatafora J.W."/>
            <person name="Visel A."/>
            <person name="Grigoriev I.V."/>
        </authorList>
    </citation>
    <scope>NUCLEOTIDE SEQUENCE [LARGE SCALE GENOMIC DNA]</scope>
    <source>
        <strain evidence="2 3">CBS 129021</strain>
    </source>
</reference>
<dbReference type="OrthoDB" id="5227693at2759"/>
<accession>A0A1Y2DUW1</accession>
<keyword evidence="1" id="KW-0812">Transmembrane</keyword>
<feature type="transmembrane region" description="Helical" evidence="1">
    <location>
        <begin position="76"/>
        <end position="98"/>
    </location>
</feature>
<dbReference type="AlphaFoldDB" id="A0A1Y2DUW1"/>
<dbReference type="RefSeq" id="XP_040714729.1">
    <property type="nucleotide sequence ID" value="XM_040863943.1"/>
</dbReference>
<dbReference type="Proteomes" id="UP000193689">
    <property type="component" value="Unassembled WGS sequence"/>
</dbReference>
<keyword evidence="3" id="KW-1185">Reference proteome</keyword>
<name>A0A1Y2DUW1_9PEZI</name>
<dbReference type="EMBL" id="MCFJ01000008">
    <property type="protein sequence ID" value="ORY63072.1"/>
    <property type="molecule type" value="Genomic_DNA"/>
</dbReference>
<evidence type="ECO:0000313" key="3">
    <source>
        <dbReference type="Proteomes" id="UP000193689"/>
    </source>
</evidence>
<organism evidence="2 3">
    <name type="scientific">Pseudomassariella vexata</name>
    <dbReference type="NCBI Taxonomy" id="1141098"/>
    <lineage>
        <taxon>Eukaryota</taxon>
        <taxon>Fungi</taxon>
        <taxon>Dikarya</taxon>
        <taxon>Ascomycota</taxon>
        <taxon>Pezizomycotina</taxon>
        <taxon>Sordariomycetes</taxon>
        <taxon>Xylariomycetidae</taxon>
        <taxon>Amphisphaeriales</taxon>
        <taxon>Pseudomassariaceae</taxon>
        <taxon>Pseudomassariella</taxon>
    </lineage>
</organism>
<keyword evidence="1" id="KW-0472">Membrane</keyword>
<evidence type="ECO:0008006" key="4">
    <source>
        <dbReference type="Google" id="ProtNLM"/>
    </source>
</evidence>
<dbReference type="STRING" id="1141098.A0A1Y2DUW1"/>
<dbReference type="InParanoid" id="A0A1Y2DUW1"/>
<protein>
    <recommendedName>
        <fullName evidence="4">Modin</fullName>
    </recommendedName>
</protein>
<evidence type="ECO:0000256" key="1">
    <source>
        <dbReference type="SAM" id="Phobius"/>
    </source>
</evidence>
<gene>
    <name evidence="2" type="ORF">BCR38DRAFT_485841</name>
</gene>
<keyword evidence="1" id="KW-1133">Transmembrane helix</keyword>